<organism evidence="12 13">
    <name type="scientific">Parendozoicomonas callyspongiae</name>
    <dbReference type="NCBI Taxonomy" id="2942213"/>
    <lineage>
        <taxon>Bacteria</taxon>
        <taxon>Pseudomonadati</taxon>
        <taxon>Pseudomonadota</taxon>
        <taxon>Gammaproteobacteria</taxon>
        <taxon>Oceanospirillales</taxon>
        <taxon>Endozoicomonadaceae</taxon>
        <taxon>Parendozoicomonas</taxon>
    </lineage>
</organism>
<evidence type="ECO:0000256" key="3">
    <source>
        <dbReference type="ARBA" id="ARBA00022679"/>
    </source>
</evidence>
<name>A0ABT0PHH1_9GAMM</name>
<sequence length="323" mass="34417">MASDSADSSISRRATVQRVVVSAPGSTMLFGEHAVLYGEAAIACAVETRLRVEAALRDDRRVVIRSSLGGLETDLDRLAQDHTHRFTLALLEKWKNRLPGGLDLAISSDFSHKVGLGSSAALTVAVAGALRSISGLPLRPRTMLDECLAVVQEVQGSGSGTDLVASLYGGIVHYRPATRSVTPLGEDLPLTLYYSGYKTPTPEVIAHVTKERALIPSLYDHLFRVMGECTQQATGAIREHNMTRLGRCMNVYNGLMEGLGICDKTLSEMVHTLRQQGAEGVKISGSGLGDCVIALGNAGDLAGYDLIPVPVAKCGVYLEPDAD</sequence>
<evidence type="ECO:0000313" key="12">
    <source>
        <dbReference type="EMBL" id="MCL6270809.1"/>
    </source>
</evidence>
<evidence type="ECO:0000313" key="13">
    <source>
        <dbReference type="Proteomes" id="UP001203338"/>
    </source>
</evidence>
<dbReference type="Gene3D" id="3.30.70.890">
    <property type="entry name" value="GHMP kinase, C-terminal domain"/>
    <property type="match status" value="1"/>
</dbReference>
<comment type="pathway">
    <text evidence="9">Isoprenoid biosynthesis; isopentenyl diphosphate biosynthesis via mevalonate pathway; isopentenyl diphosphate from (R)-mevalonate: step 1/3.</text>
</comment>
<gene>
    <name evidence="12" type="primary">mvk</name>
    <name evidence="12" type="ORF">M3P05_12830</name>
</gene>
<feature type="domain" description="GHMP kinase N-terminal" evidence="10">
    <location>
        <begin position="89"/>
        <end position="170"/>
    </location>
</feature>
<evidence type="ECO:0000256" key="8">
    <source>
        <dbReference type="ARBA" id="ARBA00023098"/>
    </source>
</evidence>
<dbReference type="RefSeq" id="WP_249700095.1">
    <property type="nucleotide sequence ID" value="NZ_JAMFLX010000016.1"/>
</dbReference>
<keyword evidence="6" id="KW-0067">ATP-binding</keyword>
<dbReference type="InterPro" id="IPR020568">
    <property type="entry name" value="Ribosomal_Su5_D2-typ_SF"/>
</dbReference>
<dbReference type="GO" id="GO:0004496">
    <property type="term" value="F:mevalonate kinase activity"/>
    <property type="evidence" value="ECO:0007669"/>
    <property type="project" value="UniProtKB-EC"/>
</dbReference>
<evidence type="ECO:0000256" key="5">
    <source>
        <dbReference type="ARBA" id="ARBA00022777"/>
    </source>
</evidence>
<dbReference type="Pfam" id="PF08544">
    <property type="entry name" value="GHMP_kinases_C"/>
    <property type="match status" value="1"/>
</dbReference>
<evidence type="ECO:0000256" key="9">
    <source>
        <dbReference type="ARBA" id="ARBA00029438"/>
    </source>
</evidence>
<dbReference type="EC" id="2.7.1.36" evidence="12"/>
<keyword evidence="5 12" id="KW-0418">Kinase</keyword>
<dbReference type="EMBL" id="JAMFLX010000016">
    <property type="protein sequence ID" value="MCL6270809.1"/>
    <property type="molecule type" value="Genomic_DNA"/>
</dbReference>
<evidence type="ECO:0000256" key="1">
    <source>
        <dbReference type="ARBA" id="ARBA00022490"/>
    </source>
</evidence>
<keyword evidence="1" id="KW-0963">Cytoplasm</keyword>
<dbReference type="SUPFAM" id="SSF54211">
    <property type="entry name" value="Ribosomal protein S5 domain 2-like"/>
    <property type="match status" value="1"/>
</dbReference>
<accession>A0ABT0PHH1</accession>
<dbReference type="InterPro" id="IPR006205">
    <property type="entry name" value="Mev_gal_kin"/>
</dbReference>
<dbReference type="PANTHER" id="PTHR43290">
    <property type="entry name" value="MEVALONATE KINASE"/>
    <property type="match status" value="1"/>
</dbReference>
<evidence type="ECO:0000259" key="11">
    <source>
        <dbReference type="Pfam" id="PF08544"/>
    </source>
</evidence>
<protein>
    <submittedName>
        <fullName evidence="12">Mevalonate kinase</fullName>
        <ecNumber evidence="12">2.7.1.36</ecNumber>
    </submittedName>
</protein>
<keyword evidence="2" id="KW-0444">Lipid biosynthesis</keyword>
<keyword evidence="8" id="KW-0443">Lipid metabolism</keyword>
<keyword evidence="13" id="KW-1185">Reference proteome</keyword>
<dbReference type="NCBIfam" id="TIGR00549">
    <property type="entry name" value="mevalon_kin"/>
    <property type="match status" value="1"/>
</dbReference>
<comment type="caution">
    <text evidence="12">The sequence shown here is derived from an EMBL/GenBank/DDBJ whole genome shotgun (WGS) entry which is preliminary data.</text>
</comment>
<dbReference type="Proteomes" id="UP001203338">
    <property type="component" value="Unassembled WGS sequence"/>
</dbReference>
<feature type="domain" description="GHMP kinase C-terminal" evidence="11">
    <location>
        <begin position="236"/>
        <end position="296"/>
    </location>
</feature>
<reference evidence="12 13" key="1">
    <citation type="submission" date="2022-05" db="EMBL/GenBank/DDBJ databases">
        <authorList>
            <person name="Park J.-S."/>
        </authorList>
    </citation>
    <scope>NUCLEOTIDE SEQUENCE [LARGE SCALE GENOMIC DNA]</scope>
    <source>
        <strain evidence="12 13">2012CJ34-2</strain>
    </source>
</reference>
<keyword evidence="7" id="KW-0460">Magnesium</keyword>
<evidence type="ECO:0000256" key="7">
    <source>
        <dbReference type="ARBA" id="ARBA00022842"/>
    </source>
</evidence>
<evidence type="ECO:0000259" key="10">
    <source>
        <dbReference type="Pfam" id="PF00288"/>
    </source>
</evidence>
<dbReference type="PRINTS" id="PR00959">
    <property type="entry name" value="MEVGALKINASE"/>
</dbReference>
<evidence type="ECO:0000256" key="4">
    <source>
        <dbReference type="ARBA" id="ARBA00022741"/>
    </source>
</evidence>
<dbReference type="Pfam" id="PF00288">
    <property type="entry name" value="GHMP_kinases_N"/>
    <property type="match status" value="1"/>
</dbReference>
<dbReference type="InterPro" id="IPR013750">
    <property type="entry name" value="GHMP_kinase_C_dom"/>
</dbReference>
<dbReference type="SUPFAM" id="SSF55060">
    <property type="entry name" value="GHMP Kinase, C-terminal domain"/>
    <property type="match status" value="1"/>
</dbReference>
<keyword evidence="4" id="KW-0547">Nucleotide-binding</keyword>
<dbReference type="InterPro" id="IPR036554">
    <property type="entry name" value="GHMP_kinase_C_sf"/>
</dbReference>
<evidence type="ECO:0000256" key="6">
    <source>
        <dbReference type="ARBA" id="ARBA00022840"/>
    </source>
</evidence>
<dbReference type="InterPro" id="IPR014721">
    <property type="entry name" value="Ribsml_uS5_D2-typ_fold_subgr"/>
</dbReference>
<evidence type="ECO:0000256" key="2">
    <source>
        <dbReference type="ARBA" id="ARBA00022516"/>
    </source>
</evidence>
<keyword evidence="3 12" id="KW-0808">Transferase</keyword>
<proteinExistence type="predicted"/>
<dbReference type="PANTHER" id="PTHR43290:SF2">
    <property type="entry name" value="MEVALONATE KINASE"/>
    <property type="match status" value="1"/>
</dbReference>
<dbReference type="Gene3D" id="3.30.230.10">
    <property type="match status" value="1"/>
</dbReference>
<dbReference type="InterPro" id="IPR006204">
    <property type="entry name" value="GHMP_kinase_N_dom"/>
</dbReference>